<comment type="caution">
    <text evidence="3">The sequence shown here is derived from an EMBL/GenBank/DDBJ whole genome shotgun (WGS) entry which is preliminary data.</text>
</comment>
<keyword evidence="4" id="KW-1185">Reference proteome</keyword>
<dbReference type="InterPro" id="IPR002347">
    <property type="entry name" value="SDR_fam"/>
</dbReference>
<dbReference type="SUPFAM" id="SSF51735">
    <property type="entry name" value="NAD(P)-binding Rossmann-fold domains"/>
    <property type="match status" value="1"/>
</dbReference>
<proteinExistence type="inferred from homology"/>
<dbReference type="PANTHER" id="PTHR43180:SF63">
    <property type="entry name" value="DEHYDROGENASE_REDUCTASE FAMILY PROTEIN, PUTATIVE (AFU_ORTHOLOGUE AFUA_6G03520)-RELATED"/>
    <property type="match status" value="1"/>
</dbReference>
<organism evidence="3 4">
    <name type="scientific">Knufia peltigerae</name>
    <dbReference type="NCBI Taxonomy" id="1002370"/>
    <lineage>
        <taxon>Eukaryota</taxon>
        <taxon>Fungi</taxon>
        <taxon>Dikarya</taxon>
        <taxon>Ascomycota</taxon>
        <taxon>Pezizomycotina</taxon>
        <taxon>Eurotiomycetes</taxon>
        <taxon>Chaetothyriomycetidae</taxon>
        <taxon>Chaetothyriales</taxon>
        <taxon>Trichomeriaceae</taxon>
        <taxon>Knufia</taxon>
    </lineage>
</organism>
<evidence type="ECO:0000256" key="1">
    <source>
        <dbReference type="ARBA" id="ARBA00006484"/>
    </source>
</evidence>
<dbReference type="Gene3D" id="3.40.50.720">
    <property type="entry name" value="NAD(P)-binding Rossmann-like Domain"/>
    <property type="match status" value="1"/>
</dbReference>
<keyword evidence="2" id="KW-0560">Oxidoreductase</keyword>
<dbReference type="EMBL" id="JAPDRN010000188">
    <property type="protein sequence ID" value="KAJ9614714.1"/>
    <property type="molecule type" value="Genomic_DNA"/>
</dbReference>
<sequence length="306" mass="32785">METVSIDDFAFNHLEGKTAIITGGSNGIGAQTVRIFSSHGANVVIADLESTIAEADALIASLKYPEKALFIPTNTLSWEDMKLLFRQTIERFLRIDVVVANAGIMESSSLFDLEAVNDMGELPESTDGFRVLDVNLKALRLAMFHMQRNEPRSADGSRGSVVLITSTSGYFGSTGVGGYVTSKHGLIGLLRSSQLAAKRINVRVNAVAPFVTPTATFRKVAEIWATSGLKANTIEDVGAVIAQTSLTPGSGRCILVAGGIMHEMEEARTKLIPLWLGEEIAEYLQAAGRLFAEEGYPLPAATHGSL</sequence>
<dbReference type="PRINTS" id="PR00081">
    <property type="entry name" value="GDHRDH"/>
</dbReference>
<protein>
    <submittedName>
        <fullName evidence="3">Uncharacterized protein</fullName>
    </submittedName>
</protein>
<dbReference type="InterPro" id="IPR036291">
    <property type="entry name" value="NAD(P)-bd_dom_sf"/>
</dbReference>
<accession>A0AA38XJS3</accession>
<name>A0AA38XJS3_9EURO</name>
<evidence type="ECO:0000313" key="4">
    <source>
        <dbReference type="Proteomes" id="UP001172681"/>
    </source>
</evidence>
<evidence type="ECO:0000313" key="3">
    <source>
        <dbReference type="EMBL" id="KAJ9614714.1"/>
    </source>
</evidence>
<dbReference type="Pfam" id="PF00106">
    <property type="entry name" value="adh_short"/>
    <property type="match status" value="1"/>
</dbReference>
<dbReference type="PANTHER" id="PTHR43180">
    <property type="entry name" value="3-OXOACYL-(ACYL-CARRIER-PROTEIN) REDUCTASE (AFU_ORTHOLOGUE AFUA_6G11210)"/>
    <property type="match status" value="1"/>
</dbReference>
<dbReference type="AlphaFoldDB" id="A0AA38XJS3"/>
<reference evidence="3" key="1">
    <citation type="submission" date="2022-10" db="EMBL/GenBank/DDBJ databases">
        <title>Culturing micro-colonial fungi from biological soil crusts in the Mojave desert and describing Neophaeococcomyces mojavensis, and introducing the new genera and species Taxawa tesnikishii.</title>
        <authorList>
            <person name="Kurbessoian T."/>
            <person name="Stajich J.E."/>
        </authorList>
    </citation>
    <scope>NUCLEOTIDE SEQUENCE</scope>
    <source>
        <strain evidence="3">TK_35</strain>
    </source>
</reference>
<dbReference type="Proteomes" id="UP001172681">
    <property type="component" value="Unassembled WGS sequence"/>
</dbReference>
<dbReference type="GO" id="GO:0016491">
    <property type="term" value="F:oxidoreductase activity"/>
    <property type="evidence" value="ECO:0007669"/>
    <property type="project" value="UniProtKB-KW"/>
</dbReference>
<evidence type="ECO:0000256" key="2">
    <source>
        <dbReference type="ARBA" id="ARBA00023002"/>
    </source>
</evidence>
<gene>
    <name evidence="3" type="ORF">H2204_014522</name>
</gene>
<comment type="similarity">
    <text evidence="1">Belongs to the short-chain dehydrogenases/reductases (SDR) family.</text>
</comment>